<dbReference type="PROSITE" id="PS52050">
    <property type="entry name" value="WYL"/>
    <property type="match status" value="1"/>
</dbReference>
<dbReference type="InterPro" id="IPR028349">
    <property type="entry name" value="PafC-like"/>
</dbReference>
<dbReference type="EMBL" id="BAABFB010000023">
    <property type="protein sequence ID" value="GAA4474670.1"/>
    <property type="molecule type" value="Genomic_DNA"/>
</dbReference>
<dbReference type="Pfam" id="PF25583">
    <property type="entry name" value="WCX"/>
    <property type="match status" value="1"/>
</dbReference>
<evidence type="ECO:0000259" key="1">
    <source>
        <dbReference type="Pfam" id="PF13280"/>
    </source>
</evidence>
<keyword evidence="5" id="KW-1185">Reference proteome</keyword>
<gene>
    <name evidence="4" type="ORF">GCM10023094_10720</name>
</gene>
<evidence type="ECO:0000313" key="4">
    <source>
        <dbReference type="EMBL" id="GAA4474670.1"/>
    </source>
</evidence>
<feature type="domain" description="WYL" evidence="1">
    <location>
        <begin position="144"/>
        <end position="211"/>
    </location>
</feature>
<protein>
    <submittedName>
        <fullName evidence="4">YafY family protein</fullName>
    </submittedName>
</protein>
<dbReference type="Pfam" id="PF13280">
    <property type="entry name" value="WYL"/>
    <property type="match status" value="1"/>
</dbReference>
<organism evidence="4 5">
    <name type="scientific">Rhodococcus olei</name>
    <dbReference type="NCBI Taxonomy" id="2161675"/>
    <lineage>
        <taxon>Bacteria</taxon>
        <taxon>Bacillati</taxon>
        <taxon>Actinomycetota</taxon>
        <taxon>Actinomycetes</taxon>
        <taxon>Mycobacteriales</taxon>
        <taxon>Nocardiaceae</taxon>
        <taxon>Rhodococcus</taxon>
    </lineage>
</organism>
<accession>A0ABP8NY53</accession>
<dbReference type="InterPro" id="IPR026881">
    <property type="entry name" value="WYL_dom"/>
</dbReference>
<dbReference type="RefSeq" id="WP_345342723.1">
    <property type="nucleotide sequence ID" value="NZ_BAABFB010000023.1"/>
</dbReference>
<dbReference type="PANTHER" id="PTHR34580">
    <property type="match status" value="1"/>
</dbReference>
<evidence type="ECO:0000259" key="3">
    <source>
        <dbReference type="Pfam" id="PF25583"/>
    </source>
</evidence>
<dbReference type="PIRSF" id="PIRSF016838">
    <property type="entry name" value="PafC"/>
    <property type="match status" value="1"/>
</dbReference>
<comment type="caution">
    <text evidence="4">The sequence shown here is derived from an EMBL/GenBank/DDBJ whole genome shotgun (WGS) entry which is preliminary data.</text>
</comment>
<feature type="domain" description="PafC HTH" evidence="2">
    <location>
        <begin position="7"/>
        <end position="120"/>
    </location>
</feature>
<feature type="domain" description="WCX" evidence="3">
    <location>
        <begin position="240"/>
        <end position="313"/>
    </location>
</feature>
<dbReference type="PANTHER" id="PTHR34580:SF1">
    <property type="entry name" value="PROTEIN PAFC"/>
    <property type="match status" value="1"/>
</dbReference>
<dbReference type="Pfam" id="PF19187">
    <property type="entry name" value="HTH_PafC"/>
    <property type="match status" value="1"/>
</dbReference>
<dbReference type="Proteomes" id="UP001501183">
    <property type="component" value="Unassembled WGS sequence"/>
</dbReference>
<name>A0ABP8NY53_9NOCA</name>
<reference evidence="5" key="1">
    <citation type="journal article" date="2019" name="Int. J. Syst. Evol. Microbiol.">
        <title>The Global Catalogue of Microorganisms (GCM) 10K type strain sequencing project: providing services to taxonomists for standard genome sequencing and annotation.</title>
        <authorList>
            <consortium name="The Broad Institute Genomics Platform"/>
            <consortium name="The Broad Institute Genome Sequencing Center for Infectious Disease"/>
            <person name="Wu L."/>
            <person name="Ma J."/>
        </authorList>
    </citation>
    <scope>NUCLEOTIDE SEQUENCE [LARGE SCALE GENOMIC DNA]</scope>
    <source>
        <strain evidence="5">JCM 32206</strain>
    </source>
</reference>
<dbReference type="InterPro" id="IPR057727">
    <property type="entry name" value="WCX_dom"/>
</dbReference>
<dbReference type="InterPro" id="IPR051534">
    <property type="entry name" value="CBASS_pafABC_assoc_protein"/>
</dbReference>
<evidence type="ECO:0000313" key="5">
    <source>
        <dbReference type="Proteomes" id="UP001501183"/>
    </source>
</evidence>
<sequence>MSQRLSQRLSRLLNMVPYFVANPGITKVEAAAELGVTVAQLQTDLNQLWVCGLPGYGPGDLIDLSFEEETVEVTFSAGIDRPLRLTSTEATALLIALRALVELPGTADPSSVQGAIAKIESAAGVAAGGVVTNAGGDPEPESPVVATVRSAVRQGHALDITYFSASRDAVTRRTVDPIRVVLVDNHSYLQAWCRHADGVRLFRFDRIDAATELDEPARAPEGAYAESASLDLFHDDGTLPRARLLIAPDHAWVMDYYPMTDVVVRADGSVEASMRYASQEWMARLMAGFGTGVQVLGPTELSESIRARAAAALEMYRQPIDR</sequence>
<proteinExistence type="predicted"/>
<evidence type="ECO:0000259" key="2">
    <source>
        <dbReference type="Pfam" id="PF19187"/>
    </source>
</evidence>
<dbReference type="InterPro" id="IPR043839">
    <property type="entry name" value="PafC_HTH"/>
</dbReference>